<dbReference type="EMBL" id="JAQMWT010000546">
    <property type="protein sequence ID" value="KAJ8599772.1"/>
    <property type="molecule type" value="Genomic_DNA"/>
</dbReference>
<name>A0AAD7XFW7_9STRA</name>
<reference evidence="3" key="1">
    <citation type="submission" date="2023-01" db="EMBL/GenBank/DDBJ databases">
        <title>Metagenome sequencing of chrysophaentin producing Chrysophaeum taylorii.</title>
        <authorList>
            <person name="Davison J."/>
            <person name="Bewley C."/>
        </authorList>
    </citation>
    <scope>NUCLEOTIDE SEQUENCE</scope>
    <source>
        <strain evidence="3">NIES-1699</strain>
    </source>
</reference>
<comment type="caution">
    <text evidence="3">The sequence shown here is derived from an EMBL/GenBank/DDBJ whole genome shotgun (WGS) entry which is preliminary data.</text>
</comment>
<feature type="compositionally biased region" description="Basic and acidic residues" evidence="2">
    <location>
        <begin position="204"/>
        <end position="216"/>
    </location>
</feature>
<evidence type="ECO:0000256" key="2">
    <source>
        <dbReference type="SAM" id="MobiDB-lite"/>
    </source>
</evidence>
<organism evidence="3 4">
    <name type="scientific">Chrysophaeum taylorii</name>
    <dbReference type="NCBI Taxonomy" id="2483200"/>
    <lineage>
        <taxon>Eukaryota</taxon>
        <taxon>Sar</taxon>
        <taxon>Stramenopiles</taxon>
        <taxon>Ochrophyta</taxon>
        <taxon>Pelagophyceae</taxon>
        <taxon>Pelagomonadales</taxon>
        <taxon>Pelagomonadaceae</taxon>
        <taxon>Chrysophaeum</taxon>
    </lineage>
</organism>
<dbReference type="AlphaFoldDB" id="A0AAD7XFW7"/>
<accession>A0AAD7XFW7</accession>
<dbReference type="PANTHER" id="PTHR34793">
    <property type="entry name" value="PROTEIN THYLAKOID FORMATION 1, CHLOROPLASTIC"/>
    <property type="match status" value="1"/>
</dbReference>
<keyword evidence="1" id="KW-0175">Coiled coil</keyword>
<dbReference type="Proteomes" id="UP001230188">
    <property type="component" value="Unassembled WGS sequence"/>
</dbReference>
<protein>
    <submittedName>
        <fullName evidence="3">Uncharacterized protein</fullName>
    </submittedName>
</protein>
<evidence type="ECO:0000256" key="1">
    <source>
        <dbReference type="ARBA" id="ARBA00023054"/>
    </source>
</evidence>
<evidence type="ECO:0000313" key="4">
    <source>
        <dbReference type="Proteomes" id="UP001230188"/>
    </source>
</evidence>
<keyword evidence="4" id="KW-1185">Reference proteome</keyword>
<proteinExistence type="predicted"/>
<evidence type="ECO:0000313" key="3">
    <source>
        <dbReference type="EMBL" id="KAJ8599772.1"/>
    </source>
</evidence>
<sequence>MVAVDAGTMRAFEKAYPRPIVTVWRSPISDMLQVTHLSLVDKRFKYDPIFGYGYMFIFNMLLEKYPDKLIDASIAALDLNPQTVRSDEIEVAKWLEGKTEADILAAPNNAGDGRLNQVFADIKANDEYLHTRSANLGFLAMMDIVGCKADGETLDRWSEALGLRKRNIERDAVLLKEIREKMSQALQMIKSLEIREKKRLADQLEKKAKEAQEKAEGAATAETASLDTTEGGADAAVA</sequence>
<dbReference type="PANTHER" id="PTHR34793:SF1">
    <property type="entry name" value="PROTEIN THYLAKOID FORMATION 1, CHLOROPLASTIC"/>
    <property type="match status" value="1"/>
</dbReference>
<gene>
    <name evidence="3" type="ORF">CTAYLR_003426</name>
</gene>
<dbReference type="Pfam" id="PF11264">
    <property type="entry name" value="ThylakoidFormat"/>
    <property type="match status" value="1"/>
</dbReference>
<dbReference type="GO" id="GO:0010207">
    <property type="term" value="P:photosystem II assembly"/>
    <property type="evidence" value="ECO:0007669"/>
    <property type="project" value="InterPro"/>
</dbReference>
<dbReference type="InterPro" id="IPR017499">
    <property type="entry name" value="Thf1"/>
</dbReference>
<feature type="region of interest" description="Disordered" evidence="2">
    <location>
        <begin position="204"/>
        <end position="238"/>
    </location>
</feature>